<keyword evidence="3" id="KW-1185">Reference proteome</keyword>
<evidence type="ECO:0000313" key="2">
    <source>
        <dbReference type="EMBL" id="GJT00056.1"/>
    </source>
</evidence>
<comment type="caution">
    <text evidence="2">The sequence shown here is derived from an EMBL/GenBank/DDBJ whole genome shotgun (WGS) entry which is preliminary data.</text>
</comment>
<dbReference type="Proteomes" id="UP001151760">
    <property type="component" value="Unassembled WGS sequence"/>
</dbReference>
<sequence length="236" mass="26879">MYPARLQNTTNGSKPKPRSNNQTSRSFPTSKNSCITITGVPKVDHSKNSSSFLDSKHFVCSTCHKCIFNASHDACITKFLKEVNSRAKIQSHKTRNNNKPVEQKSHTQKPVKQIFTGDRFYLNKSSTVYEKTSPRFYLRWKPTDKIFKFVALRWIPTGNLFDSWTSKVDCKPPHGSNVDISKIHKCKQTLDLSAGTSINVQKEQSIDLSEGTSYNVNKENLKVWLLKKLISQKPVL</sequence>
<reference evidence="2" key="1">
    <citation type="journal article" date="2022" name="Int. J. Mol. Sci.">
        <title>Draft Genome of Tanacetum Coccineum: Genomic Comparison of Closely Related Tanacetum-Family Plants.</title>
        <authorList>
            <person name="Yamashiro T."/>
            <person name="Shiraishi A."/>
            <person name="Nakayama K."/>
            <person name="Satake H."/>
        </authorList>
    </citation>
    <scope>NUCLEOTIDE SEQUENCE</scope>
</reference>
<evidence type="ECO:0000313" key="3">
    <source>
        <dbReference type="Proteomes" id="UP001151760"/>
    </source>
</evidence>
<protein>
    <submittedName>
        <fullName evidence="2">Uncharacterized protein</fullName>
    </submittedName>
</protein>
<dbReference type="EMBL" id="BQNB010012165">
    <property type="protein sequence ID" value="GJT00056.1"/>
    <property type="molecule type" value="Genomic_DNA"/>
</dbReference>
<evidence type="ECO:0000256" key="1">
    <source>
        <dbReference type="SAM" id="MobiDB-lite"/>
    </source>
</evidence>
<gene>
    <name evidence="2" type="ORF">Tco_0821225</name>
</gene>
<feature type="region of interest" description="Disordered" evidence="1">
    <location>
        <begin position="1"/>
        <end position="33"/>
    </location>
</feature>
<reference evidence="2" key="2">
    <citation type="submission" date="2022-01" db="EMBL/GenBank/DDBJ databases">
        <authorList>
            <person name="Yamashiro T."/>
            <person name="Shiraishi A."/>
            <person name="Satake H."/>
            <person name="Nakayama K."/>
        </authorList>
    </citation>
    <scope>NUCLEOTIDE SEQUENCE</scope>
</reference>
<feature type="region of interest" description="Disordered" evidence="1">
    <location>
        <begin position="87"/>
        <end position="109"/>
    </location>
</feature>
<name>A0ABQ5ACI6_9ASTR</name>
<organism evidence="2 3">
    <name type="scientific">Tanacetum coccineum</name>
    <dbReference type="NCBI Taxonomy" id="301880"/>
    <lineage>
        <taxon>Eukaryota</taxon>
        <taxon>Viridiplantae</taxon>
        <taxon>Streptophyta</taxon>
        <taxon>Embryophyta</taxon>
        <taxon>Tracheophyta</taxon>
        <taxon>Spermatophyta</taxon>
        <taxon>Magnoliopsida</taxon>
        <taxon>eudicotyledons</taxon>
        <taxon>Gunneridae</taxon>
        <taxon>Pentapetalae</taxon>
        <taxon>asterids</taxon>
        <taxon>campanulids</taxon>
        <taxon>Asterales</taxon>
        <taxon>Asteraceae</taxon>
        <taxon>Asteroideae</taxon>
        <taxon>Anthemideae</taxon>
        <taxon>Anthemidinae</taxon>
        <taxon>Tanacetum</taxon>
    </lineage>
</organism>
<proteinExistence type="predicted"/>
<accession>A0ABQ5ACI6</accession>